<dbReference type="GO" id="GO:0047617">
    <property type="term" value="F:fatty acyl-CoA hydrolase activity"/>
    <property type="evidence" value="ECO:0007669"/>
    <property type="project" value="TreeGrafter"/>
</dbReference>
<evidence type="ECO:0000256" key="2">
    <source>
        <dbReference type="ARBA" id="ARBA00022801"/>
    </source>
</evidence>
<dbReference type="PIRSF" id="PIRSF003230">
    <property type="entry name" value="YbgC"/>
    <property type="match status" value="1"/>
</dbReference>
<dbReference type="CDD" id="cd00586">
    <property type="entry name" value="4HBT"/>
    <property type="match status" value="1"/>
</dbReference>
<evidence type="ECO:0000256" key="1">
    <source>
        <dbReference type="ARBA" id="ARBA00005953"/>
    </source>
</evidence>
<dbReference type="AlphaFoldDB" id="F5RFZ9"/>
<dbReference type="Gene3D" id="3.10.129.10">
    <property type="entry name" value="Hotdog Thioesterase"/>
    <property type="match status" value="1"/>
</dbReference>
<organism evidence="3 4">
    <name type="scientific">Methyloversatilis universalis (strain ATCC BAA-1314 / DSM 25237 / JCM 13912 / CCUG 52030 / FAM5)</name>
    <dbReference type="NCBI Taxonomy" id="1000565"/>
    <lineage>
        <taxon>Bacteria</taxon>
        <taxon>Pseudomonadati</taxon>
        <taxon>Pseudomonadota</taxon>
        <taxon>Betaproteobacteria</taxon>
        <taxon>Nitrosomonadales</taxon>
        <taxon>Sterolibacteriaceae</taxon>
        <taxon>Methyloversatilis</taxon>
    </lineage>
</organism>
<comment type="similarity">
    <text evidence="1">Belongs to the 4-hydroxybenzoyl-CoA thioesterase family.</text>
</comment>
<dbReference type="Pfam" id="PF13279">
    <property type="entry name" value="4HBT_2"/>
    <property type="match status" value="1"/>
</dbReference>
<keyword evidence="2" id="KW-0378">Hydrolase</keyword>
<dbReference type="RefSeq" id="WP_008063778.1">
    <property type="nucleotide sequence ID" value="NZ_AFHG01000057.1"/>
</dbReference>
<dbReference type="PANTHER" id="PTHR31793:SF37">
    <property type="entry name" value="ACYL-COA THIOESTER HYDROLASE YBGC"/>
    <property type="match status" value="1"/>
</dbReference>
<keyword evidence="4" id="KW-1185">Reference proteome</keyword>
<protein>
    <submittedName>
        <fullName evidence="3">Thioesterase</fullName>
    </submittedName>
</protein>
<dbReference type="InterPro" id="IPR050563">
    <property type="entry name" value="4-hydroxybenzoyl-CoA_TE"/>
</dbReference>
<dbReference type="EMBL" id="AFHG01000057">
    <property type="protein sequence ID" value="EGK70487.1"/>
    <property type="molecule type" value="Genomic_DNA"/>
</dbReference>
<dbReference type="NCBIfam" id="TIGR02799">
    <property type="entry name" value="thio_ybgC"/>
    <property type="match status" value="1"/>
</dbReference>
<dbReference type="InterPro" id="IPR029069">
    <property type="entry name" value="HotDog_dom_sf"/>
</dbReference>
<dbReference type="OrthoDB" id="9808429at2"/>
<dbReference type="FunFam" id="3.10.129.10:FF:000004">
    <property type="entry name" value="Tol-pal system-associated acyl-CoA thioesterase"/>
    <property type="match status" value="1"/>
</dbReference>
<gene>
    <name evidence="3" type="ORF">METUNv1_03392</name>
</gene>
<dbReference type="eggNOG" id="COG0824">
    <property type="taxonomic scope" value="Bacteria"/>
</dbReference>
<dbReference type="Proteomes" id="UP000005019">
    <property type="component" value="Unassembled WGS sequence"/>
</dbReference>
<dbReference type="NCBIfam" id="TIGR00051">
    <property type="entry name" value="YbgC/FadM family acyl-CoA thioesterase"/>
    <property type="match status" value="1"/>
</dbReference>
<dbReference type="InterPro" id="IPR014166">
    <property type="entry name" value="Tol-Pal_acyl-CoA_thioesterase"/>
</dbReference>
<reference evidence="3 4" key="1">
    <citation type="journal article" date="2011" name="J. Bacteriol.">
        <title>Genome sequence of Methyloversatilis universalis FAM5T, a methylotrophic representative of the order Rhodocyclales.</title>
        <authorList>
            <person name="Kittichotirat W."/>
            <person name="Good N.M."/>
            <person name="Hall R."/>
            <person name="Bringel F."/>
            <person name="Lajus A."/>
            <person name="Medigue C."/>
            <person name="Smalley N.E."/>
            <person name="Beck D."/>
            <person name="Bumgarner R."/>
            <person name="Vuilleumier S."/>
            <person name="Kalyuzhnaya M.G."/>
        </authorList>
    </citation>
    <scope>NUCLEOTIDE SEQUENCE [LARGE SCALE GENOMIC DNA]</scope>
    <source>
        <strain evidence="4">ATCC BAA-1314 / JCM 13912 / FAM5</strain>
    </source>
</reference>
<evidence type="ECO:0000313" key="3">
    <source>
        <dbReference type="EMBL" id="EGK70487.1"/>
    </source>
</evidence>
<accession>F5RFZ9</accession>
<evidence type="ECO:0000313" key="4">
    <source>
        <dbReference type="Proteomes" id="UP000005019"/>
    </source>
</evidence>
<dbReference type="STRING" id="1000565.METUNv1_03392"/>
<dbReference type="InterPro" id="IPR006684">
    <property type="entry name" value="YbgC/YbaW"/>
</dbReference>
<sequence>MTSPAQHVAGFSWPVRVYYEDTDSFGVVYYANYFRFLERARTEWLRALGFDQVEMAAGGVGFVVRSVQGEYLKPARFNDALEVRSHIAAVSRAAVDFAQRLYRGDELLFDGTVRVVAIDMAKNRPVSLPPALRARLSPSIPSSSVPTP</sequence>
<dbReference type="PANTHER" id="PTHR31793">
    <property type="entry name" value="4-HYDROXYBENZOYL-COA THIOESTERASE FAMILY MEMBER"/>
    <property type="match status" value="1"/>
</dbReference>
<dbReference type="SUPFAM" id="SSF54637">
    <property type="entry name" value="Thioesterase/thiol ester dehydrase-isomerase"/>
    <property type="match status" value="1"/>
</dbReference>
<comment type="caution">
    <text evidence="3">The sequence shown here is derived from an EMBL/GenBank/DDBJ whole genome shotgun (WGS) entry which is preliminary data.</text>
</comment>
<name>F5RFZ9_METUF</name>
<proteinExistence type="inferred from homology"/>